<feature type="transmembrane region" description="Helical" evidence="9">
    <location>
        <begin position="61"/>
        <end position="82"/>
    </location>
</feature>
<sequence length="732" mass="76194">MNSTVLFVLLAVIISTLITILYVFVLFHKVSRVKITNAKVDEIHKYIHKGAMTFLVREYKIIIPFIIGVGILLTVLGFIPALQDAEAVGWKAALCFAVGAVFSATAGWIGMFVATKANARTAVKANDEGLPSALRVAFSGGAVLGLAVVGFGLLGLAAIFLIAFAIEHGVNPDGGIEAWVDAPISILAGYSLGCSLIALFSRVGGGIYTKAADVGADLVGKVEENMPEDDPRNPATIADNVGDNVGDIAGMGSDLTESYVGSIISCLTMAFLTFFNKNAVQVLPIDSSLALRYILFPVLICGVGVLAAVLSVAFFRARKWNNPHKALNIATYIATGIVLIATVFLALFFVGNTSTPIYNGGIGPNELSGWKLIIAVVAGLASGIGVGFIAEIYTSSDYKEVKRIAKESQTGHATNIIAGLGSGMKSTGLTIAVLAAAIAVSFFFAGSYGIALAAVGMLSTAGITVSVDGYGPISDNAGGIAQMSELPEDVRHITDHLDSVGNTTAAIGKGFCIGSATLTSLAFIVSFIQASGAEIRLSDPAVLVGMLIGAMLPYLFSALTISSVGKAANKMVEEIRDQFSTHPGILTGEYVPDYNRCIDISTRASLREMILPGVIAVISPIFGGLILGVSGLGGMLIGALVSAIMLAVFMANAGGAWDNAKKYVEEGNFGGKGSETHHAAVTGDTVGDPLKDTAGPAMDILIKLMSVISLILVPVLTRMDSLWDLIVKLFNK</sequence>
<feature type="transmembrane region" description="Helical" evidence="9">
    <location>
        <begin position="506"/>
        <end position="528"/>
    </location>
</feature>
<comment type="catalytic activity">
    <reaction evidence="9">
        <text>Na(+)(in) + diphosphate + H2O = Na(+)(out) + 2 phosphate + H(+)</text>
        <dbReference type="Rhea" id="RHEA:57884"/>
        <dbReference type="ChEBI" id="CHEBI:15377"/>
        <dbReference type="ChEBI" id="CHEBI:15378"/>
        <dbReference type="ChEBI" id="CHEBI:29101"/>
        <dbReference type="ChEBI" id="CHEBI:33019"/>
        <dbReference type="ChEBI" id="CHEBI:43474"/>
        <dbReference type="EC" id="7.2.3.1"/>
    </reaction>
</comment>
<evidence type="ECO:0000256" key="6">
    <source>
        <dbReference type="ARBA" id="ARBA00022989"/>
    </source>
</evidence>
<dbReference type="AlphaFoldDB" id="A0A397S280"/>
<dbReference type="RefSeq" id="WP_119015242.1">
    <property type="nucleotide sequence ID" value="NZ_QXEV01000001.1"/>
</dbReference>
<keyword evidence="9" id="KW-0739">Sodium transport</keyword>
<feature type="transmembrane region" description="Helical" evidence="9">
    <location>
        <begin position="258"/>
        <end position="275"/>
    </location>
</feature>
<feature type="transmembrane region" description="Helical" evidence="9">
    <location>
        <begin position="370"/>
        <end position="393"/>
    </location>
</feature>
<dbReference type="GO" id="GO:0012505">
    <property type="term" value="C:endomembrane system"/>
    <property type="evidence" value="ECO:0007669"/>
    <property type="project" value="UniProtKB-SubCell"/>
</dbReference>
<feature type="transmembrane region" description="Helical" evidence="9">
    <location>
        <begin position="636"/>
        <end position="657"/>
    </location>
</feature>
<evidence type="ECO:0000256" key="2">
    <source>
        <dbReference type="ARBA" id="ARBA00022448"/>
    </source>
</evidence>
<comment type="function">
    <text evidence="9">Sodium pump that utilizes the energy of pyrophosphate hydrolysis as the driving force for Na(+) movement across the membrane.</text>
</comment>
<dbReference type="GO" id="GO:0006814">
    <property type="term" value="P:sodium ion transport"/>
    <property type="evidence" value="ECO:0007669"/>
    <property type="project" value="UniProtKB-UniRule"/>
</dbReference>
<keyword evidence="6 9" id="KW-1133">Transmembrane helix</keyword>
<comment type="activity regulation">
    <text evidence="9">Requires K(+) for maximal activity.</text>
</comment>
<feature type="transmembrane region" description="Helical" evidence="9">
    <location>
        <begin position="88"/>
        <end position="115"/>
    </location>
</feature>
<organism evidence="10 11">
    <name type="scientific">Anaeroplasma bactoclasticum</name>
    <dbReference type="NCBI Taxonomy" id="2088"/>
    <lineage>
        <taxon>Bacteria</taxon>
        <taxon>Bacillati</taxon>
        <taxon>Mycoplasmatota</taxon>
        <taxon>Mollicutes</taxon>
        <taxon>Anaeroplasmatales</taxon>
        <taxon>Anaeroplasmataceae</taxon>
        <taxon>Anaeroplasma</taxon>
    </lineage>
</organism>
<dbReference type="PIRSF" id="PIRSF001265">
    <property type="entry name" value="H+-PPase"/>
    <property type="match status" value="1"/>
</dbReference>
<feature type="transmembrane region" description="Helical" evidence="9">
    <location>
        <begin position="700"/>
        <end position="717"/>
    </location>
</feature>
<comment type="caution">
    <text evidence="10">The sequence shown here is derived from an EMBL/GenBank/DDBJ whole genome shotgun (WGS) entry which is preliminary data.</text>
</comment>
<feature type="site" description="Determinant of potassium dependence" evidence="9">
    <location>
        <position position="505"/>
    </location>
</feature>
<keyword evidence="11" id="KW-1185">Reference proteome</keyword>
<keyword evidence="2 9" id="KW-0813">Transport</keyword>
<dbReference type="HAMAP" id="MF_01129">
    <property type="entry name" value="PPase_energized_pump"/>
    <property type="match status" value="1"/>
</dbReference>
<feature type="transmembrane region" description="Helical" evidence="9">
    <location>
        <begin position="136"/>
        <end position="166"/>
    </location>
</feature>
<feature type="transmembrane region" description="Helical" evidence="9">
    <location>
        <begin position="295"/>
        <end position="317"/>
    </location>
</feature>
<dbReference type="EMBL" id="QXEV01000001">
    <property type="protein sequence ID" value="RIA78495.1"/>
    <property type="molecule type" value="Genomic_DNA"/>
</dbReference>
<keyword evidence="5 9" id="KW-1278">Translocase</keyword>
<dbReference type="InterPro" id="IPR004131">
    <property type="entry name" value="PPase-energised_H-pump"/>
</dbReference>
<dbReference type="PANTHER" id="PTHR31998">
    <property type="entry name" value="K(+)-INSENSITIVE PYROPHOSPHATE-ENERGIZED PROTON PUMP"/>
    <property type="match status" value="1"/>
</dbReference>
<comment type="cofactor">
    <cofactor evidence="9">
        <name>Mg(2+)</name>
        <dbReference type="ChEBI" id="CHEBI:18420"/>
    </cofactor>
</comment>
<dbReference type="Proteomes" id="UP000266506">
    <property type="component" value="Unassembled WGS sequence"/>
</dbReference>
<keyword evidence="9" id="KW-0915">Sodium</keyword>
<dbReference type="GO" id="GO:0030955">
    <property type="term" value="F:potassium ion binding"/>
    <property type="evidence" value="ECO:0007669"/>
    <property type="project" value="UniProtKB-UniRule"/>
</dbReference>
<proteinExistence type="inferred from homology"/>
<keyword evidence="8 9" id="KW-0472">Membrane</keyword>
<dbReference type="OrthoDB" id="9808652at2"/>
<dbReference type="NCBIfam" id="NF001960">
    <property type="entry name" value="PRK00733.3-5"/>
    <property type="match status" value="1"/>
</dbReference>
<gene>
    <name evidence="9" type="primary">hppA</name>
    <name evidence="10" type="ORF">EI71_00056</name>
</gene>
<evidence type="ECO:0000256" key="4">
    <source>
        <dbReference type="ARBA" id="ARBA00022842"/>
    </source>
</evidence>
<dbReference type="Pfam" id="PF03030">
    <property type="entry name" value="H_PPase"/>
    <property type="match status" value="1"/>
</dbReference>
<dbReference type="GO" id="GO:0009678">
    <property type="term" value="F:diphosphate hydrolysis-driven proton transmembrane transporter activity"/>
    <property type="evidence" value="ECO:0007669"/>
    <property type="project" value="UniProtKB-UniRule"/>
</dbReference>
<comment type="subcellular location">
    <subcellularLocation>
        <location evidence="9">Cell membrane</location>
        <topology evidence="9">Multi-pass membrane protein</topology>
    </subcellularLocation>
    <subcellularLocation>
        <location evidence="1">Endomembrane system</location>
        <topology evidence="1">Multi-pass membrane protein</topology>
    </subcellularLocation>
</comment>
<dbReference type="GO" id="GO:0005886">
    <property type="term" value="C:plasma membrane"/>
    <property type="evidence" value="ECO:0007669"/>
    <property type="project" value="UniProtKB-SubCell"/>
</dbReference>
<feature type="transmembrane region" description="Helical" evidence="9">
    <location>
        <begin position="178"/>
        <end position="200"/>
    </location>
</feature>
<feature type="transmembrane region" description="Helical" evidence="9">
    <location>
        <begin position="329"/>
        <end position="350"/>
    </location>
</feature>
<dbReference type="GO" id="GO:0004427">
    <property type="term" value="F:inorganic diphosphate phosphatase activity"/>
    <property type="evidence" value="ECO:0007669"/>
    <property type="project" value="UniProtKB-UniRule"/>
</dbReference>
<feature type="transmembrane region" description="Helical" evidence="9">
    <location>
        <begin position="6"/>
        <end position="27"/>
    </location>
</feature>
<evidence type="ECO:0000256" key="3">
    <source>
        <dbReference type="ARBA" id="ARBA00022692"/>
    </source>
</evidence>
<evidence type="ECO:0000256" key="1">
    <source>
        <dbReference type="ARBA" id="ARBA00004127"/>
    </source>
</evidence>
<name>A0A397S280_9MOLU</name>
<comment type="similarity">
    <text evidence="9">Belongs to the H(+)-translocating pyrophosphatase (TC 3.A.10) family. K(+)-stimulated subfamily.</text>
</comment>
<evidence type="ECO:0000313" key="10">
    <source>
        <dbReference type="EMBL" id="RIA78495.1"/>
    </source>
</evidence>
<comment type="subunit">
    <text evidence="9">Homodimer.</text>
</comment>
<reference evidence="10 11" key="1">
    <citation type="submission" date="2018-08" db="EMBL/GenBank/DDBJ databases">
        <title>Genomic Encyclopedia of Archaeal and Bacterial Type Strains, Phase II (KMG-II): from individual species to whole genera.</title>
        <authorList>
            <person name="Goeker M."/>
        </authorList>
    </citation>
    <scope>NUCLEOTIDE SEQUENCE [LARGE SCALE GENOMIC DNA]</scope>
    <source>
        <strain evidence="10 11">ATCC 27112</strain>
    </source>
</reference>
<keyword evidence="7 9" id="KW-0406">Ion transport</keyword>
<dbReference type="GO" id="GO:0000287">
    <property type="term" value="F:magnesium ion binding"/>
    <property type="evidence" value="ECO:0007669"/>
    <property type="project" value="UniProtKB-UniRule"/>
</dbReference>
<keyword evidence="3 9" id="KW-0812">Transmembrane</keyword>
<dbReference type="InParanoid" id="A0A397S280"/>
<accession>A0A397S280</accession>
<feature type="transmembrane region" description="Helical" evidence="9">
    <location>
        <begin position="540"/>
        <end position="561"/>
    </location>
</feature>
<keyword evidence="9" id="KW-1003">Cell membrane</keyword>
<evidence type="ECO:0000313" key="11">
    <source>
        <dbReference type="Proteomes" id="UP000266506"/>
    </source>
</evidence>
<protein>
    <recommendedName>
        <fullName evidence="9">Putative K(+)-stimulated pyrophosphate-energized sodium pump</fullName>
        <ecNumber evidence="9">7.2.3.1</ecNumber>
    </recommendedName>
    <alternativeName>
        <fullName evidence="9">Membrane-bound sodium-translocating pyrophosphatase</fullName>
    </alternativeName>
    <alternativeName>
        <fullName evidence="9">Pyrophosphate-energized inorganic pyrophosphatase</fullName>
        <shortName evidence="9">Na(+)-PPase</shortName>
    </alternativeName>
</protein>
<evidence type="ECO:0000256" key="5">
    <source>
        <dbReference type="ARBA" id="ARBA00022967"/>
    </source>
</evidence>
<evidence type="ECO:0000256" key="9">
    <source>
        <dbReference type="HAMAP-Rule" id="MF_01129"/>
    </source>
</evidence>
<feature type="transmembrane region" description="Helical" evidence="9">
    <location>
        <begin position="609"/>
        <end position="629"/>
    </location>
</feature>
<evidence type="ECO:0000256" key="7">
    <source>
        <dbReference type="ARBA" id="ARBA00023065"/>
    </source>
</evidence>
<evidence type="ECO:0000256" key="8">
    <source>
        <dbReference type="ARBA" id="ARBA00023136"/>
    </source>
</evidence>
<keyword evidence="9" id="KW-0630">Potassium</keyword>
<dbReference type="EC" id="7.2.3.1" evidence="9"/>
<dbReference type="NCBIfam" id="TIGR01104">
    <property type="entry name" value="V_PPase"/>
    <property type="match status" value="1"/>
</dbReference>
<comment type="caution">
    <text evidence="9">Lacks conserved residue(s) required for the propagation of feature annotation.</text>
</comment>
<keyword evidence="4 9" id="KW-0460">Magnesium</keyword>